<proteinExistence type="inferred from homology"/>
<dbReference type="InterPro" id="IPR016193">
    <property type="entry name" value="Cytidine_deaminase-like"/>
</dbReference>
<evidence type="ECO:0000256" key="5">
    <source>
        <dbReference type="ARBA" id="ARBA00022801"/>
    </source>
</evidence>
<keyword evidence="14" id="KW-1185">Reference proteome</keyword>
<dbReference type="InterPro" id="IPR009947">
    <property type="entry name" value="NDUA7"/>
</dbReference>
<evidence type="ECO:0000256" key="6">
    <source>
        <dbReference type="ARBA" id="ARBA00022833"/>
    </source>
</evidence>
<evidence type="ECO:0000256" key="7">
    <source>
        <dbReference type="ARBA" id="ARBA00037036"/>
    </source>
</evidence>
<dbReference type="CDD" id="cd01286">
    <property type="entry name" value="deoxycytidylate_deaminase"/>
    <property type="match status" value="1"/>
</dbReference>
<dbReference type="AlphaFoldDB" id="A0A8S9Y2L5"/>
<dbReference type="EC" id="3.5.4.12" evidence="8"/>
<evidence type="ECO:0000256" key="4">
    <source>
        <dbReference type="ARBA" id="ARBA00022727"/>
    </source>
</evidence>
<organism evidence="13 14">
    <name type="scientific">Apolygus lucorum</name>
    <name type="common">Small green plant bug</name>
    <name type="synonym">Lygocoris lucorum</name>
    <dbReference type="NCBI Taxonomy" id="248454"/>
    <lineage>
        <taxon>Eukaryota</taxon>
        <taxon>Metazoa</taxon>
        <taxon>Ecdysozoa</taxon>
        <taxon>Arthropoda</taxon>
        <taxon>Hexapoda</taxon>
        <taxon>Insecta</taxon>
        <taxon>Pterygota</taxon>
        <taxon>Neoptera</taxon>
        <taxon>Paraneoptera</taxon>
        <taxon>Hemiptera</taxon>
        <taxon>Heteroptera</taxon>
        <taxon>Panheteroptera</taxon>
        <taxon>Cimicomorpha</taxon>
        <taxon>Miridae</taxon>
        <taxon>Mirini</taxon>
        <taxon>Apolygus</taxon>
    </lineage>
</organism>
<name>A0A8S9Y2L5_APOLU</name>
<comment type="caution">
    <text evidence="13">The sequence shown here is derived from an EMBL/GenBank/DDBJ whole genome shotgun (WGS) entry which is preliminary data.</text>
</comment>
<evidence type="ECO:0000256" key="10">
    <source>
        <dbReference type="ARBA" id="ARBA00052978"/>
    </source>
</evidence>
<dbReference type="InterPro" id="IPR015517">
    <property type="entry name" value="dCMP_deaminase-rel"/>
</dbReference>
<dbReference type="FunFam" id="3.40.140.10:FF:000021">
    <property type="entry name" value="Deoxycytidylate deaminase"/>
    <property type="match status" value="1"/>
</dbReference>
<dbReference type="GO" id="GO:0005743">
    <property type="term" value="C:mitochondrial inner membrane"/>
    <property type="evidence" value="ECO:0007669"/>
    <property type="project" value="InterPro"/>
</dbReference>
<dbReference type="PROSITE" id="PS51747">
    <property type="entry name" value="CYT_DCMP_DEAMINASES_2"/>
    <property type="match status" value="1"/>
</dbReference>
<comment type="cofactor">
    <cofactor evidence="1">
        <name>Zn(2+)</name>
        <dbReference type="ChEBI" id="CHEBI:29105"/>
    </cofactor>
</comment>
<dbReference type="PROSITE" id="PS00903">
    <property type="entry name" value="CYT_DCMP_DEAMINASES_1"/>
    <property type="match status" value="1"/>
</dbReference>
<keyword evidence="6" id="KW-0862">Zinc</keyword>
<dbReference type="PANTHER" id="PTHR11086:SF18">
    <property type="entry name" value="DEOXYCYTIDYLATE DEAMINASE"/>
    <property type="match status" value="1"/>
</dbReference>
<evidence type="ECO:0000256" key="2">
    <source>
        <dbReference type="ARBA" id="ARBA00006576"/>
    </source>
</evidence>
<evidence type="ECO:0000256" key="8">
    <source>
        <dbReference type="ARBA" id="ARBA00038938"/>
    </source>
</evidence>
<dbReference type="Gene3D" id="3.40.140.10">
    <property type="entry name" value="Cytidine Deaminase, domain 2"/>
    <property type="match status" value="1"/>
</dbReference>
<dbReference type="GO" id="GO:0004132">
    <property type="term" value="F:dCMP deaminase activity"/>
    <property type="evidence" value="ECO:0007669"/>
    <property type="project" value="UniProtKB-EC"/>
</dbReference>
<dbReference type="Pfam" id="PF07347">
    <property type="entry name" value="CI-B14_5a"/>
    <property type="match status" value="1"/>
</dbReference>
<dbReference type="Proteomes" id="UP000466442">
    <property type="component" value="Unassembled WGS sequence"/>
</dbReference>
<evidence type="ECO:0000259" key="12">
    <source>
        <dbReference type="PROSITE" id="PS51747"/>
    </source>
</evidence>
<comment type="catalytic activity">
    <reaction evidence="10">
        <text>dCMP + H2O + H(+) = dUMP + NH4(+)</text>
        <dbReference type="Rhea" id="RHEA:22924"/>
        <dbReference type="ChEBI" id="CHEBI:15377"/>
        <dbReference type="ChEBI" id="CHEBI:15378"/>
        <dbReference type="ChEBI" id="CHEBI:28938"/>
        <dbReference type="ChEBI" id="CHEBI:57566"/>
        <dbReference type="ChEBI" id="CHEBI:246422"/>
        <dbReference type="EC" id="3.5.4.12"/>
    </reaction>
</comment>
<dbReference type="GO" id="GO:0009165">
    <property type="term" value="P:nucleotide biosynthetic process"/>
    <property type="evidence" value="ECO:0007669"/>
    <property type="project" value="UniProtKB-KW"/>
</dbReference>
<keyword evidence="4" id="KW-0545">Nucleotide biosynthesis</keyword>
<feature type="domain" description="CMP/dCMP-type deaminase" evidence="12">
    <location>
        <begin position="251"/>
        <end position="381"/>
    </location>
</feature>
<evidence type="ECO:0000256" key="9">
    <source>
        <dbReference type="ARBA" id="ARBA00041763"/>
    </source>
</evidence>
<keyword evidence="3" id="KW-0479">Metal-binding</keyword>
<evidence type="ECO:0000256" key="11">
    <source>
        <dbReference type="ARBA" id="ARBA00071625"/>
    </source>
</evidence>
<evidence type="ECO:0000313" key="14">
    <source>
        <dbReference type="Proteomes" id="UP000466442"/>
    </source>
</evidence>
<dbReference type="OrthoDB" id="6710946at2759"/>
<dbReference type="InterPro" id="IPR016192">
    <property type="entry name" value="APOBEC/CMP_deaminase_Zn-bd"/>
</dbReference>
<dbReference type="SUPFAM" id="SSF53927">
    <property type="entry name" value="Cytidine deaminase-like"/>
    <property type="match status" value="1"/>
</dbReference>
<protein>
    <recommendedName>
        <fullName evidence="11">Probable deoxycytidylate deaminase</fullName>
        <ecNumber evidence="8">3.5.4.12</ecNumber>
    </recommendedName>
    <alternativeName>
        <fullName evidence="9">dCMP deaminase</fullName>
    </alternativeName>
</protein>
<dbReference type="EMBL" id="WIXP02000003">
    <property type="protein sequence ID" value="KAF6214065.1"/>
    <property type="molecule type" value="Genomic_DNA"/>
</dbReference>
<dbReference type="Pfam" id="PF00383">
    <property type="entry name" value="dCMP_cyt_deam_1"/>
    <property type="match status" value="1"/>
</dbReference>
<dbReference type="GO" id="GO:0008270">
    <property type="term" value="F:zinc ion binding"/>
    <property type="evidence" value="ECO:0007669"/>
    <property type="project" value="InterPro"/>
</dbReference>
<gene>
    <name evidence="13" type="ORF">GE061_011796</name>
</gene>
<reference evidence="13" key="1">
    <citation type="journal article" date="2021" name="Mol. Ecol. Resour.">
        <title>Apolygus lucorum genome provides insights into omnivorousness and mesophyll feeding.</title>
        <authorList>
            <person name="Liu Y."/>
            <person name="Liu H."/>
            <person name="Wang H."/>
            <person name="Huang T."/>
            <person name="Liu B."/>
            <person name="Yang B."/>
            <person name="Yin L."/>
            <person name="Li B."/>
            <person name="Zhang Y."/>
            <person name="Zhang S."/>
            <person name="Jiang F."/>
            <person name="Zhang X."/>
            <person name="Ren Y."/>
            <person name="Wang B."/>
            <person name="Wang S."/>
            <person name="Lu Y."/>
            <person name="Wu K."/>
            <person name="Fan W."/>
            <person name="Wang G."/>
        </authorList>
    </citation>
    <scope>NUCLEOTIDE SEQUENCE</scope>
    <source>
        <strain evidence="13">12Hb</strain>
    </source>
</reference>
<sequence>MPRPTQHSQKAVDYANLETGATFHRQVICKCNILVYTREMQCNLANVEKSKRVGLVYYWMKFLLGREPIYSRYKEQLSPLTPTEPPSLPPGTHSVLACNYYYERDGRREVKPPVGIRPPDVRHVKFRRRETYCVPRAPTPGKVFFWDSYVTHLSRLDRRVHCPREEEPKEEEETCKPPFWRFEYSVLHINREKMEAGDASQSIQCVPDSSVPEVREPRANLEAALQALSVSASREGESAGSSSAPRANYISWDDLFMSSAFLIAMRSKDPVTQVGACIVNEENKIVGMGYNGMPIGCDDKVFPWGKTGEVLQTKFMYVCHAEMNAVLNKNSADVKKCRIYVGLFPCNECAKIIIQSGIKEVIFLSDKNKTKPETVASKIMFEAAGVTYRRYVPKNSKITIDFSKIDWGNMSQLPTSPDKST</sequence>
<accession>A0A8S9Y2L5</accession>
<comment type="function">
    <text evidence="7">Supplies the nucleotide substrate for thymidylate synthetase.</text>
</comment>
<comment type="similarity">
    <text evidence="2">Belongs to the cytidine and deoxycytidylate deaminase family.</text>
</comment>
<evidence type="ECO:0000313" key="13">
    <source>
        <dbReference type="EMBL" id="KAF6214065.1"/>
    </source>
</evidence>
<keyword evidence="5" id="KW-0378">Hydrolase</keyword>
<evidence type="ECO:0000256" key="1">
    <source>
        <dbReference type="ARBA" id="ARBA00001947"/>
    </source>
</evidence>
<dbReference type="GO" id="GO:0042773">
    <property type="term" value="P:ATP synthesis coupled electron transport"/>
    <property type="evidence" value="ECO:0007669"/>
    <property type="project" value="InterPro"/>
</dbReference>
<dbReference type="InterPro" id="IPR002125">
    <property type="entry name" value="CMP_dCMP_dom"/>
</dbReference>
<dbReference type="InterPro" id="IPR035105">
    <property type="entry name" value="Deoxycytidylate_deaminase_dom"/>
</dbReference>
<dbReference type="PANTHER" id="PTHR11086">
    <property type="entry name" value="DEOXYCYTIDYLATE DEAMINASE-RELATED"/>
    <property type="match status" value="1"/>
</dbReference>
<evidence type="ECO:0000256" key="3">
    <source>
        <dbReference type="ARBA" id="ARBA00022723"/>
    </source>
</evidence>